<name>A0A1G6IPU8_9BRAD</name>
<gene>
    <name evidence="1" type="ORF">SAMN05216337_1001217</name>
</gene>
<dbReference type="EMBL" id="FMZW01000001">
    <property type="protein sequence ID" value="SDC08529.1"/>
    <property type="molecule type" value="Genomic_DNA"/>
</dbReference>
<dbReference type="RefSeq" id="WP_143029447.1">
    <property type="nucleotide sequence ID" value="NZ_FMZW01000001.1"/>
</dbReference>
<reference evidence="1 2" key="1">
    <citation type="submission" date="2016-10" db="EMBL/GenBank/DDBJ databases">
        <authorList>
            <person name="de Groot N.N."/>
        </authorList>
    </citation>
    <scope>NUCLEOTIDE SEQUENCE [LARGE SCALE GENOMIC DNA]</scope>
    <source>
        <strain evidence="1 2">R5</strain>
    </source>
</reference>
<organism evidence="1 2">
    <name type="scientific">Bradyrhizobium brasilense</name>
    <dbReference type="NCBI Taxonomy" id="1419277"/>
    <lineage>
        <taxon>Bacteria</taxon>
        <taxon>Pseudomonadati</taxon>
        <taxon>Pseudomonadota</taxon>
        <taxon>Alphaproteobacteria</taxon>
        <taxon>Hyphomicrobiales</taxon>
        <taxon>Nitrobacteraceae</taxon>
        <taxon>Bradyrhizobium</taxon>
    </lineage>
</organism>
<evidence type="ECO:0000313" key="1">
    <source>
        <dbReference type="EMBL" id="SDC08529.1"/>
    </source>
</evidence>
<dbReference type="AlphaFoldDB" id="A0A1G6IPU8"/>
<proteinExistence type="predicted"/>
<accession>A0A1G6IPU8</accession>
<sequence>MHSRFSAAEHANFIAGKVVAYATAYLDGRNDLADLARNAASVMVELIACSDDAAAKVILNPARLLANAMTITAGATSDASVDRWQQVIGSLVELVRHESSELRKSGVQRS</sequence>
<protein>
    <submittedName>
        <fullName evidence="1">Uncharacterized protein</fullName>
    </submittedName>
</protein>
<evidence type="ECO:0000313" key="2">
    <source>
        <dbReference type="Proteomes" id="UP000199245"/>
    </source>
</evidence>
<dbReference type="Proteomes" id="UP000199245">
    <property type="component" value="Unassembled WGS sequence"/>
</dbReference>